<dbReference type="Pfam" id="PF01546">
    <property type="entry name" value="Peptidase_M20"/>
    <property type="match status" value="1"/>
</dbReference>
<keyword evidence="3" id="KW-0479">Metal-binding</keyword>
<sequence length="488" mass="51443">MRIPFRQAARFRGPAALPPTRSGAAAPDASRPSAGAGPEEDAAVLGAEASGRLARLIRCRTVSSRNPAEVDTGEFEAFIEALRELYPTAHAVLEYERVNGYGLLFRWPGRTADRPVVLMAHYDVVPVADPDAWVHPPFSGAVADGSIWGRGTLDDKGALAAIMEAVESLAAAGFVPARDVYLSFGNNEETAGDTAAAAAALLAARGVQPWLVLDEGGAVASQAFPFIAAPMAVIGVSEKGILDVELSAEDPGGHASTPRRGGATARLARAILRIDRRPFPALLPDVPVEMLHRLAPAAPLPLRPVLRRAHRLRPALAAVFGRLGGEPGAMVRTTAAVTEMHGSPASNVLATRASANVNIRVAVGEDIAGTLDRLRRVIADPTIGLRVVEGTEPSPVSERGNDQFRLLEETVTAVFPDAVAAPYIMLGGSDARRFTGISDAVYRFAPFRMDGAARASIHADNERLGIAAFGEGILFYRRLLQALPAAGL</sequence>
<dbReference type="InterPro" id="IPR047177">
    <property type="entry name" value="Pept_M20A"/>
</dbReference>
<dbReference type="PATRIC" id="fig|1461584.3.peg.1843"/>
<dbReference type="Gene3D" id="1.10.150.900">
    <property type="match status" value="1"/>
</dbReference>
<dbReference type="PANTHER" id="PTHR45962">
    <property type="entry name" value="N-FATTY-ACYL-AMINO ACID SYNTHASE/HYDROLASE PM20D1"/>
    <property type="match status" value="1"/>
</dbReference>
<dbReference type="PANTHER" id="PTHR45962:SF1">
    <property type="entry name" value="N-FATTY-ACYL-AMINO ACID SYNTHASE_HYDROLASE PM20D1"/>
    <property type="match status" value="1"/>
</dbReference>
<evidence type="ECO:0000313" key="8">
    <source>
        <dbReference type="EMBL" id="CEA08514.1"/>
    </source>
</evidence>
<dbReference type="GO" id="GO:0006508">
    <property type="term" value="P:proteolysis"/>
    <property type="evidence" value="ECO:0007669"/>
    <property type="project" value="UniProtKB-KW"/>
</dbReference>
<keyword evidence="2" id="KW-0645">Protease</keyword>
<keyword evidence="5" id="KW-0862">Zinc</keyword>
<dbReference type="SUPFAM" id="SSF55031">
    <property type="entry name" value="Bacterial exopeptidase dimerisation domain"/>
    <property type="match status" value="1"/>
</dbReference>
<dbReference type="SUPFAM" id="SSF53187">
    <property type="entry name" value="Zn-dependent exopeptidases"/>
    <property type="match status" value="1"/>
</dbReference>
<dbReference type="GO" id="GO:0046872">
    <property type="term" value="F:metal ion binding"/>
    <property type="evidence" value="ECO:0007669"/>
    <property type="project" value="UniProtKB-KW"/>
</dbReference>
<organism evidence="8">
    <name type="scientific">Arthrobacter saudimassiliensis</name>
    <dbReference type="NCBI Taxonomy" id="1461584"/>
    <lineage>
        <taxon>Bacteria</taxon>
        <taxon>Bacillati</taxon>
        <taxon>Actinomycetota</taxon>
        <taxon>Actinomycetes</taxon>
        <taxon>Micrococcales</taxon>
        <taxon>Micrococcaceae</taxon>
        <taxon>Arthrobacter</taxon>
    </lineage>
</organism>
<accession>A0A078MQE6</accession>
<gene>
    <name evidence="8" type="primary">dapE_5</name>
    <name evidence="8" type="ORF">BN1051_01868</name>
</gene>
<proteinExistence type="inferred from homology"/>
<evidence type="ECO:0000259" key="7">
    <source>
        <dbReference type="Pfam" id="PF07687"/>
    </source>
</evidence>
<protein>
    <submittedName>
        <fullName evidence="8">Succinyl-diaminopimelate desuccinylase</fullName>
    </submittedName>
</protein>
<feature type="region of interest" description="Disordered" evidence="6">
    <location>
        <begin position="11"/>
        <end position="39"/>
    </location>
</feature>
<dbReference type="GO" id="GO:0008233">
    <property type="term" value="F:peptidase activity"/>
    <property type="evidence" value="ECO:0007669"/>
    <property type="project" value="UniProtKB-KW"/>
</dbReference>
<dbReference type="InterPro" id="IPR011650">
    <property type="entry name" value="Peptidase_M20_dimer"/>
</dbReference>
<dbReference type="InterPro" id="IPR036264">
    <property type="entry name" value="Bact_exopeptidase_dim_dom"/>
</dbReference>
<comment type="similarity">
    <text evidence="1">Belongs to the peptidase M20A family.</text>
</comment>
<evidence type="ECO:0000256" key="4">
    <source>
        <dbReference type="ARBA" id="ARBA00022801"/>
    </source>
</evidence>
<dbReference type="InterPro" id="IPR002933">
    <property type="entry name" value="Peptidase_M20"/>
</dbReference>
<name>A0A078MQE6_9MICC</name>
<evidence type="ECO:0000256" key="5">
    <source>
        <dbReference type="ARBA" id="ARBA00022833"/>
    </source>
</evidence>
<evidence type="ECO:0000256" key="3">
    <source>
        <dbReference type="ARBA" id="ARBA00022723"/>
    </source>
</evidence>
<reference evidence="8" key="1">
    <citation type="submission" date="2014-07" db="EMBL/GenBank/DDBJ databases">
        <authorList>
            <person name="Urmite Genomes Urmite Genomes"/>
        </authorList>
    </citation>
    <scope>NUCLEOTIDE SEQUENCE</scope>
    <source>
        <strain evidence="8">11W110_air</strain>
    </source>
</reference>
<evidence type="ECO:0000256" key="1">
    <source>
        <dbReference type="ARBA" id="ARBA00006247"/>
    </source>
</evidence>
<dbReference type="Gene3D" id="3.40.630.10">
    <property type="entry name" value="Zn peptidases"/>
    <property type="match status" value="1"/>
</dbReference>
<evidence type="ECO:0000256" key="6">
    <source>
        <dbReference type="SAM" id="MobiDB-lite"/>
    </source>
</evidence>
<dbReference type="AlphaFoldDB" id="A0A078MQE6"/>
<keyword evidence="4" id="KW-0378">Hydrolase</keyword>
<dbReference type="EMBL" id="LN483071">
    <property type="protein sequence ID" value="CEA08514.1"/>
    <property type="molecule type" value="Genomic_DNA"/>
</dbReference>
<dbReference type="Gene3D" id="3.30.70.360">
    <property type="match status" value="1"/>
</dbReference>
<evidence type="ECO:0000256" key="2">
    <source>
        <dbReference type="ARBA" id="ARBA00022670"/>
    </source>
</evidence>
<feature type="domain" description="Peptidase M20 dimerisation" evidence="7">
    <location>
        <begin position="237"/>
        <end position="380"/>
    </location>
</feature>
<dbReference type="Pfam" id="PF07687">
    <property type="entry name" value="M20_dimer"/>
    <property type="match status" value="1"/>
</dbReference>